<evidence type="ECO:0000256" key="4">
    <source>
        <dbReference type="PROSITE-ProRule" id="PRU00325"/>
    </source>
</evidence>
<evidence type="ECO:0000313" key="6">
    <source>
        <dbReference type="EMBL" id="JAD15537.1"/>
    </source>
</evidence>
<dbReference type="EMBL" id="GBRH01282358">
    <property type="protein sequence ID" value="JAD15537.1"/>
    <property type="molecule type" value="Transcribed_RNA"/>
</dbReference>
<evidence type="ECO:0000256" key="1">
    <source>
        <dbReference type="ARBA" id="ARBA00022723"/>
    </source>
</evidence>
<reference evidence="6" key="2">
    <citation type="journal article" date="2015" name="Data Brief">
        <title>Shoot transcriptome of the giant reed, Arundo donax.</title>
        <authorList>
            <person name="Barrero R.A."/>
            <person name="Guerrero F.D."/>
            <person name="Moolhuijzen P."/>
            <person name="Goolsby J.A."/>
            <person name="Tidwell J."/>
            <person name="Bellgard S.E."/>
            <person name="Bellgard M.I."/>
        </authorList>
    </citation>
    <scope>NUCLEOTIDE SEQUENCE</scope>
    <source>
        <tissue evidence="6">Shoot tissue taken approximately 20 cm above the soil surface</tissue>
    </source>
</reference>
<keyword evidence="2 4" id="KW-0863">Zinc-finger</keyword>
<dbReference type="Pfam" id="PF04434">
    <property type="entry name" value="SWIM"/>
    <property type="match status" value="1"/>
</dbReference>
<reference evidence="6" key="1">
    <citation type="submission" date="2014-09" db="EMBL/GenBank/DDBJ databases">
        <authorList>
            <person name="Magalhaes I.L.F."/>
            <person name="Oliveira U."/>
            <person name="Santos F.R."/>
            <person name="Vidigal T.H.D.A."/>
            <person name="Brescovit A.D."/>
            <person name="Santos A.J."/>
        </authorList>
    </citation>
    <scope>NUCLEOTIDE SEQUENCE</scope>
    <source>
        <tissue evidence="6">Shoot tissue taken approximately 20 cm above the soil surface</tissue>
    </source>
</reference>
<protein>
    <recommendedName>
        <fullName evidence="5">SWIM-type domain-containing protein</fullName>
    </recommendedName>
</protein>
<keyword evidence="3" id="KW-0862">Zinc</keyword>
<dbReference type="PROSITE" id="PS50966">
    <property type="entry name" value="ZF_SWIM"/>
    <property type="match status" value="1"/>
</dbReference>
<evidence type="ECO:0000256" key="2">
    <source>
        <dbReference type="ARBA" id="ARBA00022771"/>
    </source>
</evidence>
<dbReference type="InterPro" id="IPR007527">
    <property type="entry name" value="Znf_SWIM"/>
</dbReference>
<accession>A0A0A8XV12</accession>
<dbReference type="SMART" id="SM00575">
    <property type="entry name" value="ZnF_PMZ"/>
    <property type="match status" value="1"/>
</dbReference>
<evidence type="ECO:0000259" key="5">
    <source>
        <dbReference type="PROSITE" id="PS50966"/>
    </source>
</evidence>
<keyword evidence="1" id="KW-0479">Metal-binding</keyword>
<dbReference type="AlphaFoldDB" id="A0A0A8XV12"/>
<proteinExistence type="predicted"/>
<sequence>MQTPYAKRMMEHLEKKNVKAVQHTVRAMGVNEHRFEITLRGKGCVGSDIRIVTHEVNLGHVFNVWCECSCNKPKLLHIPCSHVLAALSQVGVATSFYMSPVFMRENVVLT</sequence>
<name>A0A0A8XV12_ARUDO</name>
<dbReference type="GO" id="GO:0008270">
    <property type="term" value="F:zinc ion binding"/>
    <property type="evidence" value="ECO:0007669"/>
    <property type="project" value="UniProtKB-KW"/>
</dbReference>
<feature type="domain" description="SWIM-type" evidence="5">
    <location>
        <begin position="54"/>
        <end position="91"/>
    </location>
</feature>
<evidence type="ECO:0000256" key="3">
    <source>
        <dbReference type="ARBA" id="ARBA00022833"/>
    </source>
</evidence>
<organism evidence="6">
    <name type="scientific">Arundo donax</name>
    <name type="common">Giant reed</name>
    <name type="synonym">Donax arundinaceus</name>
    <dbReference type="NCBI Taxonomy" id="35708"/>
    <lineage>
        <taxon>Eukaryota</taxon>
        <taxon>Viridiplantae</taxon>
        <taxon>Streptophyta</taxon>
        <taxon>Embryophyta</taxon>
        <taxon>Tracheophyta</taxon>
        <taxon>Spermatophyta</taxon>
        <taxon>Magnoliopsida</taxon>
        <taxon>Liliopsida</taxon>
        <taxon>Poales</taxon>
        <taxon>Poaceae</taxon>
        <taxon>PACMAD clade</taxon>
        <taxon>Arundinoideae</taxon>
        <taxon>Arundineae</taxon>
        <taxon>Arundo</taxon>
    </lineage>
</organism>
<dbReference type="InterPro" id="IPR006564">
    <property type="entry name" value="Znf_PMZ"/>
</dbReference>